<keyword evidence="1" id="KW-0472">Membrane</keyword>
<name>A0A1C4YQG0_9ACTN</name>
<dbReference type="STRING" id="262898.GA0070564_104259"/>
<keyword evidence="1" id="KW-1133">Transmembrane helix</keyword>
<organism evidence="2 3">
    <name type="scientific">Micromonospora mirobrigensis</name>
    <dbReference type="NCBI Taxonomy" id="262898"/>
    <lineage>
        <taxon>Bacteria</taxon>
        <taxon>Bacillati</taxon>
        <taxon>Actinomycetota</taxon>
        <taxon>Actinomycetes</taxon>
        <taxon>Micromonosporales</taxon>
        <taxon>Micromonosporaceae</taxon>
        <taxon>Micromonospora</taxon>
    </lineage>
</organism>
<accession>A0A1C4YQG0</accession>
<dbReference type="AlphaFoldDB" id="A0A1C4YQG0"/>
<sequence>MANAVTLTFAGEDKPLVDSFGRVGGAARDMERDLDRAGGGFDRVGEAADTVDTRAMGFRDTMTGVQDSAAGVSELMKGNLFEGTMLVATGVGDLGSAFYNFLMPQLKSAVSWLGKTRLGTLAVAGAQRVQAAAQWLMNSAMWASPITWIIVGIIALVAVIVLIATKTDWFQRAWRASWSWIKSAASNTWEFIKKIPGWIGNVFSRIADAIGGPFRAAFNFVAEAWNSTVGRLSWSVPSWIPGIGGNSISVPNLPYFHAGGRVPGAPGQNVLAMLQAGETVSSAAGRGGGGSVRLESDGTPVADFLIEILRSGIKHRGGDVQLVLGR</sequence>
<evidence type="ECO:0000313" key="2">
    <source>
        <dbReference type="EMBL" id="SCF22571.1"/>
    </source>
</evidence>
<evidence type="ECO:0000313" key="3">
    <source>
        <dbReference type="Proteomes" id="UP000199504"/>
    </source>
</evidence>
<dbReference type="Proteomes" id="UP000199504">
    <property type="component" value="Unassembled WGS sequence"/>
</dbReference>
<proteinExistence type="predicted"/>
<evidence type="ECO:0008006" key="4">
    <source>
        <dbReference type="Google" id="ProtNLM"/>
    </source>
</evidence>
<evidence type="ECO:0000256" key="1">
    <source>
        <dbReference type="SAM" id="Phobius"/>
    </source>
</evidence>
<dbReference type="EMBL" id="FMCX01000004">
    <property type="protein sequence ID" value="SCF22571.1"/>
    <property type="molecule type" value="Genomic_DNA"/>
</dbReference>
<gene>
    <name evidence="2" type="ORF">GA0070564_104259</name>
</gene>
<feature type="transmembrane region" description="Helical" evidence="1">
    <location>
        <begin position="146"/>
        <end position="165"/>
    </location>
</feature>
<protein>
    <recommendedName>
        <fullName evidence="4">Phage tail tape measure protein, TP901 family, core region</fullName>
    </recommendedName>
</protein>
<keyword evidence="1" id="KW-0812">Transmembrane</keyword>
<reference evidence="3" key="1">
    <citation type="submission" date="2016-06" db="EMBL/GenBank/DDBJ databases">
        <authorList>
            <person name="Varghese N."/>
            <person name="Submissions Spin"/>
        </authorList>
    </citation>
    <scope>NUCLEOTIDE SEQUENCE [LARGE SCALE GENOMIC DNA]</scope>
    <source>
        <strain evidence="3">DSM 44830</strain>
    </source>
</reference>
<keyword evidence="3" id="KW-1185">Reference proteome</keyword>
<dbReference type="RefSeq" id="WP_245670026.1">
    <property type="nucleotide sequence ID" value="NZ_FMCX01000004.1"/>
</dbReference>